<dbReference type="InterPro" id="IPR015422">
    <property type="entry name" value="PyrdxlP-dep_Trfase_small"/>
</dbReference>
<dbReference type="GO" id="GO:0030170">
    <property type="term" value="F:pyridoxal phosphate binding"/>
    <property type="evidence" value="ECO:0007669"/>
    <property type="project" value="InterPro"/>
</dbReference>
<dbReference type="InterPro" id="IPR015424">
    <property type="entry name" value="PyrdxlP-dep_Trfase"/>
</dbReference>
<dbReference type="InterPro" id="IPR004839">
    <property type="entry name" value="Aminotransferase_I/II_large"/>
</dbReference>
<dbReference type="Gene3D" id="3.40.640.10">
    <property type="entry name" value="Type I PLP-dependent aspartate aminotransferase-like (Major domain)"/>
    <property type="match status" value="1"/>
</dbReference>
<evidence type="ECO:0000313" key="2">
    <source>
        <dbReference type="EMBL" id="TDQ77679.1"/>
    </source>
</evidence>
<dbReference type="OrthoDB" id="9803354at2"/>
<sequence>MTMLPDFRLETYLGKWEFACRYHMTASDMQTLSLKELLSLAEDADRAAWEELPLHYIEPTGTPALRQAIAASYPGLAPEDVLAFAGAEEGIFCAMHAILEKDDHAVVLTPNYQSAEELPRAICAVSGVALDPDNGWALDLDKLRAAIRPNTKLVSINFPHNPTGKVLDRATFDGLVAICREHGIWLFSDEVYRGLERQPELRLPAAVESYERGLSLGVMSKAYGLPGLRVGWIAARDRDLLYRMERIKHYLSICNAGPSEHLAVIALKAGEQIMARNRALIAANLKVTDAFFAEFPDLFDWQPSDGGCIAFPRYKGRDGVESFCRSLVEKSGIVLLPASLYASSLTETPADRFRIGFGRSYVPEGLAAMRAHLRKNAA</sequence>
<dbReference type="RefSeq" id="WP_133615257.1">
    <property type="nucleotide sequence ID" value="NZ_SNYW01000014.1"/>
</dbReference>
<feature type="domain" description="Aminotransferase class I/classII large" evidence="1">
    <location>
        <begin position="54"/>
        <end position="357"/>
    </location>
</feature>
<dbReference type="Proteomes" id="UP000295783">
    <property type="component" value="Unassembled WGS sequence"/>
</dbReference>
<dbReference type="Gene3D" id="3.90.1150.10">
    <property type="entry name" value="Aspartate Aminotransferase, domain 1"/>
    <property type="match status" value="1"/>
</dbReference>
<reference evidence="2 3" key="1">
    <citation type="submission" date="2019-03" db="EMBL/GenBank/DDBJ databases">
        <title>Genomic Encyclopedia of Type Strains, Phase III (KMG-III): the genomes of soil and plant-associated and newly described type strains.</title>
        <authorList>
            <person name="Whitman W."/>
        </authorList>
    </citation>
    <scope>NUCLEOTIDE SEQUENCE [LARGE SCALE GENOMIC DNA]</scope>
    <source>
        <strain evidence="2 3">CGMCC 1.7660</strain>
    </source>
</reference>
<proteinExistence type="predicted"/>
<protein>
    <recommendedName>
        <fullName evidence="1">Aminotransferase class I/classII large domain-containing protein</fullName>
    </recommendedName>
</protein>
<gene>
    <name evidence="2" type="ORF">A8950_3834</name>
</gene>
<organism evidence="2 3">
    <name type="scientific">Dongia mobilis</name>
    <dbReference type="NCBI Taxonomy" id="578943"/>
    <lineage>
        <taxon>Bacteria</taxon>
        <taxon>Pseudomonadati</taxon>
        <taxon>Pseudomonadota</taxon>
        <taxon>Alphaproteobacteria</taxon>
        <taxon>Rhodospirillales</taxon>
        <taxon>Dongiaceae</taxon>
        <taxon>Dongia</taxon>
    </lineage>
</organism>
<name>A0A4R6WNF5_9PROT</name>
<dbReference type="Pfam" id="PF00155">
    <property type="entry name" value="Aminotran_1_2"/>
    <property type="match status" value="1"/>
</dbReference>
<evidence type="ECO:0000259" key="1">
    <source>
        <dbReference type="Pfam" id="PF00155"/>
    </source>
</evidence>
<keyword evidence="3" id="KW-1185">Reference proteome</keyword>
<dbReference type="AlphaFoldDB" id="A0A4R6WNF5"/>
<comment type="caution">
    <text evidence="2">The sequence shown here is derived from an EMBL/GenBank/DDBJ whole genome shotgun (WGS) entry which is preliminary data.</text>
</comment>
<dbReference type="SUPFAM" id="SSF53383">
    <property type="entry name" value="PLP-dependent transferases"/>
    <property type="match status" value="1"/>
</dbReference>
<dbReference type="InterPro" id="IPR015421">
    <property type="entry name" value="PyrdxlP-dep_Trfase_major"/>
</dbReference>
<dbReference type="PANTHER" id="PTHR43510">
    <property type="entry name" value="AMINOTRANSFERASE FUNCTION, HYPOTHETICAL (EUROFUNG)"/>
    <property type="match status" value="1"/>
</dbReference>
<dbReference type="EMBL" id="SNYW01000014">
    <property type="protein sequence ID" value="TDQ77679.1"/>
    <property type="molecule type" value="Genomic_DNA"/>
</dbReference>
<dbReference type="CDD" id="cd00609">
    <property type="entry name" value="AAT_like"/>
    <property type="match status" value="1"/>
</dbReference>
<accession>A0A4R6WNF5</accession>
<dbReference type="PANTHER" id="PTHR43510:SF1">
    <property type="entry name" value="AMINOTRANSFERASE FUNCTION, HYPOTHETICAL (EUROFUNG)"/>
    <property type="match status" value="1"/>
</dbReference>
<evidence type="ECO:0000313" key="3">
    <source>
        <dbReference type="Proteomes" id="UP000295783"/>
    </source>
</evidence>